<name>A0A4Y7NKT1_9CRUS</name>
<dbReference type="GO" id="GO:0010008">
    <property type="term" value="C:endosome membrane"/>
    <property type="evidence" value="ECO:0007669"/>
    <property type="project" value="UniProtKB-SubCell"/>
</dbReference>
<dbReference type="InterPro" id="IPR038260">
    <property type="entry name" value="Vps53_C_sf"/>
</dbReference>
<dbReference type="InterPro" id="IPR039766">
    <property type="entry name" value="Vps53"/>
</dbReference>
<keyword evidence="6" id="KW-0333">Golgi apparatus</keyword>
<dbReference type="Pfam" id="PF16854">
    <property type="entry name" value="VPS53_C"/>
    <property type="match status" value="1"/>
</dbReference>
<evidence type="ECO:0000256" key="2">
    <source>
        <dbReference type="ARBA" id="ARBA00004481"/>
    </source>
</evidence>
<evidence type="ECO:0000256" key="9">
    <source>
        <dbReference type="SAM" id="MobiDB-lite"/>
    </source>
</evidence>
<evidence type="ECO:0000256" key="4">
    <source>
        <dbReference type="ARBA" id="ARBA00014103"/>
    </source>
</evidence>
<dbReference type="Pfam" id="PF04100">
    <property type="entry name" value="Vps53_N"/>
    <property type="match status" value="1"/>
</dbReference>
<feature type="region of interest" description="Disordered" evidence="9">
    <location>
        <begin position="837"/>
        <end position="861"/>
    </location>
</feature>
<dbReference type="Gene3D" id="1.10.357.110">
    <property type="entry name" value="Vacuolar protein sorting-associated protein 53, C-terminus"/>
    <property type="match status" value="1"/>
</dbReference>
<dbReference type="GO" id="GO:0000938">
    <property type="term" value="C:GARP complex"/>
    <property type="evidence" value="ECO:0007669"/>
    <property type="project" value="InterPro"/>
</dbReference>
<dbReference type="PANTHER" id="PTHR12820">
    <property type="entry name" value="VACUOLAR SORTING PROTEIN 53"/>
    <property type="match status" value="1"/>
</dbReference>
<gene>
    <name evidence="13" type="primary">EOG090X024P</name>
</gene>
<evidence type="ECO:0000256" key="8">
    <source>
        <dbReference type="SAM" id="Coils"/>
    </source>
</evidence>
<evidence type="ECO:0000256" key="7">
    <source>
        <dbReference type="ARBA" id="ARBA00023136"/>
    </source>
</evidence>
<keyword evidence="8" id="KW-0175">Coiled coil</keyword>
<keyword evidence="7 10" id="KW-0472">Membrane</keyword>
<evidence type="ECO:0000256" key="3">
    <source>
        <dbReference type="ARBA" id="ARBA00008628"/>
    </source>
</evidence>
<feature type="compositionally biased region" description="Basic and acidic residues" evidence="9">
    <location>
        <begin position="366"/>
        <end position="380"/>
    </location>
</feature>
<organism evidence="13">
    <name type="scientific">Moina brachiata</name>
    <dbReference type="NCBI Taxonomy" id="675436"/>
    <lineage>
        <taxon>Eukaryota</taxon>
        <taxon>Metazoa</taxon>
        <taxon>Ecdysozoa</taxon>
        <taxon>Arthropoda</taxon>
        <taxon>Crustacea</taxon>
        <taxon>Branchiopoda</taxon>
        <taxon>Diplostraca</taxon>
        <taxon>Cladocera</taxon>
        <taxon>Anomopoda</taxon>
        <taxon>Moinidae</taxon>
        <taxon>Moina</taxon>
    </lineage>
</organism>
<dbReference type="FunFam" id="1.10.357.110:FF:000006">
    <property type="entry name" value="Vacuolar protein sorting-associated protein 53"/>
    <property type="match status" value="1"/>
</dbReference>
<keyword evidence="5" id="KW-0967">Endosome</keyword>
<comment type="subcellular location">
    <subcellularLocation>
        <location evidence="2">Endosome membrane</location>
        <topology evidence="2">Peripheral membrane protein</topology>
    </subcellularLocation>
    <subcellularLocation>
        <location evidence="1">Golgi apparatus</location>
        <location evidence="1">trans-Golgi network membrane</location>
        <topology evidence="1">Peripheral membrane protein</topology>
    </subcellularLocation>
</comment>
<feature type="transmembrane region" description="Helical" evidence="10">
    <location>
        <begin position="1022"/>
        <end position="1045"/>
    </location>
</feature>
<feature type="transmembrane region" description="Helical" evidence="10">
    <location>
        <begin position="909"/>
        <end position="929"/>
    </location>
</feature>
<feature type="compositionally biased region" description="Polar residues" evidence="9">
    <location>
        <begin position="844"/>
        <end position="855"/>
    </location>
</feature>
<dbReference type="AlphaFoldDB" id="A0A4Y7NKT1"/>
<dbReference type="InterPro" id="IPR031745">
    <property type="entry name" value="Vps53_C"/>
</dbReference>
<evidence type="ECO:0000259" key="11">
    <source>
        <dbReference type="Pfam" id="PF04100"/>
    </source>
</evidence>
<keyword evidence="10" id="KW-0812">Transmembrane</keyword>
<proteinExistence type="evidence at transcript level"/>
<feature type="domain" description="Vps53 C-terminal" evidence="12">
    <location>
        <begin position="731"/>
        <end position="815"/>
    </location>
</feature>
<evidence type="ECO:0000256" key="10">
    <source>
        <dbReference type="SAM" id="Phobius"/>
    </source>
</evidence>
<protein>
    <recommendedName>
        <fullName evidence="4">Vacuolar protein sorting-associated protein 53 homolog</fullName>
    </recommendedName>
</protein>
<feature type="coiled-coil region" evidence="8">
    <location>
        <begin position="60"/>
        <end position="147"/>
    </location>
</feature>
<keyword evidence="10" id="KW-1133">Transmembrane helix</keyword>
<reference evidence="13" key="1">
    <citation type="submission" date="2018-08" db="EMBL/GenBank/DDBJ databases">
        <authorList>
            <person name="Cornetti L."/>
        </authorList>
    </citation>
    <scope>NUCLEOTIDE SEQUENCE</scope>
    <source>
        <strain evidence="13">DE-FRO-2-1</strain>
    </source>
</reference>
<evidence type="ECO:0000256" key="6">
    <source>
        <dbReference type="ARBA" id="ARBA00023034"/>
    </source>
</evidence>
<evidence type="ECO:0000259" key="12">
    <source>
        <dbReference type="Pfam" id="PF16854"/>
    </source>
</evidence>
<comment type="similarity">
    <text evidence="3">Belongs to the VPS53 family.</text>
</comment>
<dbReference type="PANTHER" id="PTHR12820:SF0">
    <property type="entry name" value="VACUOLAR PROTEIN SORTING-ASSOCIATED PROTEIN 53 HOMOLOG"/>
    <property type="match status" value="1"/>
</dbReference>
<evidence type="ECO:0000313" key="13">
    <source>
        <dbReference type="EMBL" id="SVE92875.1"/>
    </source>
</evidence>
<sequence length="1095" mass="124086">MAGQEIEEFLEEEWLSEHIEFPPEVIAAIEQVFPSDDPLDKADFNAVDYINNLFPTEQSLSNIEEVIGQYQGKIRGLDNEIKTCIRSQSGISQDGAAALEEAQRAISQLFVRIQDIRMKAEKSEHTVREITRDIKQLDTAKRNLTSAITTLNHLHFLVFGVEQLESLCEKRQYSEIATLLQGVSRVMEHFTPYLEIPQVKELAGQLKQIEKRLGDQIISDFKEALTGTGPKQTATLTQLSEACSVLDVIEPRFKREIIRWFVSMQLMEYTHLFQESEENAWLDRIDRRYAWIKRHLLSFEERMGRIFPVDWEMSERITIEFCNITRSEISKMMAKRVSEMDVKLLLFALQKTTQFEDLLSRRFTGETFEETSRSDNKAKPEPTNPFEEPAGKNPFEEDEETPQVHDETTQPPSSSLTASPFHGLISRCFENHLNIFVECQDKNLAELIERFIADLKSQGTMLSSADVEGCPVLPSCADLFVFYKKCLLQCAQLSTGQPMLSLTSVFKKYLREYASKLLQGSLPKSTITTNTVTTTLPTMSSLTKEFTRELRDLSSGGAAGLIQNFQSLLKEGDVSSTSQKFSKDEIVRICTILTTAEYCLETTQQLEGKLKEKIQSNLVDKVDLGPEQDLFGGVIAQCIQQLVSDLEGACEPGLVAMAKTAWQTWESVGDQSQYVSIICSHFKQNIPFIRDCLTSSRKYFTQFCVRFVHAFITRFVQQLYKCKPVGVVGAEQLLLDTHMLKTALLDLPSIGCDVARKPPASYSKLVIKGMTRAEMILKVVMDASDTNAKYVAQYTRLLPDSDPAEFQKILDMKGVRRSDQTPLVELYRSQLTDVHQQDDARESAQASGANSSHGTLSPDHESSRIKKLEKLIKRRLVCISVAMVIVVILDFPILPFLPSTYQPLASSMLFTNNLLLTCALFGLSLFYAWNLSAASDLVPSMIYYHLALALEKTSKFLKEPSNPSEQEKLESDCISLDEADTRLNPSPAVVRIPQDSTQREWQKGWLYYESIRRLVLESNSRFGSMLLLNHGAMFFVTSSNVFSILRWYRGMSWLLLLVNGMNAAATILRFTTTILLCSRLHTATENVQSKLFCRF</sequence>
<evidence type="ECO:0000256" key="1">
    <source>
        <dbReference type="ARBA" id="ARBA00004150"/>
    </source>
</evidence>
<feature type="domain" description="Vps53 N-terminal" evidence="11">
    <location>
        <begin position="43"/>
        <end position="454"/>
    </location>
</feature>
<feature type="transmembrane region" description="Helical" evidence="10">
    <location>
        <begin position="1051"/>
        <end position="1070"/>
    </location>
</feature>
<dbReference type="GO" id="GO:0042147">
    <property type="term" value="P:retrograde transport, endosome to Golgi"/>
    <property type="evidence" value="ECO:0007669"/>
    <property type="project" value="InterPro"/>
</dbReference>
<dbReference type="InterPro" id="IPR007234">
    <property type="entry name" value="Vps53_N"/>
</dbReference>
<feature type="transmembrane region" description="Helical" evidence="10">
    <location>
        <begin position="876"/>
        <end position="897"/>
    </location>
</feature>
<feature type="region of interest" description="Disordered" evidence="9">
    <location>
        <begin position="366"/>
        <end position="416"/>
    </location>
</feature>
<dbReference type="EMBL" id="LR023256">
    <property type="protein sequence ID" value="SVE92875.1"/>
    <property type="molecule type" value="mRNA"/>
</dbReference>
<evidence type="ECO:0000256" key="5">
    <source>
        <dbReference type="ARBA" id="ARBA00022753"/>
    </source>
</evidence>
<accession>A0A4Y7NKT1</accession>
<dbReference type="GO" id="GO:0005829">
    <property type="term" value="C:cytosol"/>
    <property type="evidence" value="ECO:0007669"/>
    <property type="project" value="GOC"/>
</dbReference>